<comment type="catalytic activity">
    <reaction evidence="16 18">
        <text>N-acetyl-alpha-D-glucosamine 1-phosphate + UTP + H(+) = UDP-N-acetyl-alpha-D-glucosamine + diphosphate</text>
        <dbReference type="Rhea" id="RHEA:13509"/>
        <dbReference type="ChEBI" id="CHEBI:15378"/>
        <dbReference type="ChEBI" id="CHEBI:33019"/>
        <dbReference type="ChEBI" id="CHEBI:46398"/>
        <dbReference type="ChEBI" id="CHEBI:57705"/>
        <dbReference type="ChEBI" id="CHEBI:57776"/>
        <dbReference type="EC" id="2.7.7.23"/>
    </reaction>
</comment>
<keyword evidence="13 18" id="KW-0012">Acyltransferase</keyword>
<keyword evidence="8 18" id="KW-0677">Repeat</keyword>
<dbReference type="GO" id="GO:0009252">
    <property type="term" value="P:peptidoglycan biosynthetic process"/>
    <property type="evidence" value="ECO:0007669"/>
    <property type="project" value="UniProtKB-UniRule"/>
</dbReference>
<dbReference type="NCBIfam" id="TIGR01173">
    <property type="entry name" value="glmU"/>
    <property type="match status" value="1"/>
</dbReference>
<comment type="caution">
    <text evidence="20">The sequence shown here is derived from an EMBL/GenBank/DDBJ whole genome shotgun (WGS) entry which is preliminary data.</text>
</comment>
<feature type="binding site" evidence="18">
    <location>
        <position position="229"/>
    </location>
    <ligand>
        <name>UDP-N-acetyl-alpha-D-glucosamine</name>
        <dbReference type="ChEBI" id="CHEBI:57705"/>
    </ligand>
</feature>
<feature type="region of interest" description="Pyrophosphorylase" evidence="18">
    <location>
        <begin position="1"/>
        <end position="231"/>
    </location>
</feature>
<dbReference type="InterPro" id="IPR001451">
    <property type="entry name" value="Hexapep"/>
</dbReference>
<feature type="region of interest" description="Linker" evidence="18">
    <location>
        <begin position="232"/>
        <end position="252"/>
    </location>
</feature>
<feature type="binding site" evidence="18">
    <location>
        <position position="368"/>
    </location>
    <ligand>
        <name>UDP-N-acetyl-alpha-D-glucosamine</name>
        <dbReference type="ChEBI" id="CHEBI:57705"/>
    </ligand>
</feature>
<reference evidence="20 21" key="1">
    <citation type="submission" date="2018-10" db="EMBL/GenBank/DDBJ databases">
        <authorList>
            <person name="Chen W.-M."/>
        </authorList>
    </citation>
    <scope>NUCLEOTIDE SEQUENCE [LARGE SCALE GENOMIC DNA]</scope>
    <source>
        <strain evidence="20 21">THS-13</strain>
    </source>
</reference>
<comment type="subcellular location">
    <subcellularLocation>
        <location evidence="1 18">Cytoplasm</location>
    </subcellularLocation>
</comment>
<organism evidence="20 21">
    <name type="scientific">Stagnimonas aquatica</name>
    <dbReference type="NCBI Taxonomy" id="2689987"/>
    <lineage>
        <taxon>Bacteria</taxon>
        <taxon>Pseudomonadati</taxon>
        <taxon>Pseudomonadota</taxon>
        <taxon>Gammaproteobacteria</taxon>
        <taxon>Nevskiales</taxon>
        <taxon>Nevskiaceae</taxon>
        <taxon>Stagnimonas</taxon>
    </lineage>
</organism>
<dbReference type="GO" id="GO:0000902">
    <property type="term" value="P:cell morphogenesis"/>
    <property type="evidence" value="ECO:0007669"/>
    <property type="project" value="UniProtKB-UniRule"/>
</dbReference>
<dbReference type="InterPro" id="IPR038009">
    <property type="entry name" value="GlmU_C_LbH"/>
</dbReference>
<feature type="binding site" evidence="18">
    <location>
        <begin position="83"/>
        <end position="84"/>
    </location>
    <ligand>
        <name>UDP-N-acetyl-alpha-D-glucosamine</name>
        <dbReference type="ChEBI" id="CHEBI:57705"/>
    </ligand>
</feature>
<evidence type="ECO:0000256" key="3">
    <source>
        <dbReference type="ARBA" id="ARBA00007947"/>
    </source>
</evidence>
<keyword evidence="11 18" id="KW-0573">Peptidoglycan synthesis</keyword>
<dbReference type="SUPFAM" id="SSF53448">
    <property type="entry name" value="Nucleotide-diphospho-sugar transferases"/>
    <property type="match status" value="1"/>
</dbReference>
<evidence type="ECO:0000256" key="9">
    <source>
        <dbReference type="ARBA" id="ARBA00022842"/>
    </source>
</evidence>
<dbReference type="InterPro" id="IPR025877">
    <property type="entry name" value="MobA-like_NTP_Trfase"/>
</dbReference>
<dbReference type="FunCoup" id="A0A3N0V7Y2">
    <property type="interactions" value="503"/>
</dbReference>
<feature type="binding site" evidence="18">
    <location>
        <position position="78"/>
    </location>
    <ligand>
        <name>UDP-N-acetyl-alpha-D-glucosamine</name>
        <dbReference type="ChEBI" id="CHEBI:57705"/>
    </ligand>
</feature>
<dbReference type="Proteomes" id="UP000282106">
    <property type="component" value="Unassembled WGS sequence"/>
</dbReference>
<feature type="domain" description="MobA-like NTP transferase" evidence="19">
    <location>
        <begin position="5"/>
        <end position="131"/>
    </location>
</feature>
<evidence type="ECO:0000313" key="21">
    <source>
        <dbReference type="Proteomes" id="UP000282106"/>
    </source>
</evidence>
<evidence type="ECO:0000256" key="5">
    <source>
        <dbReference type="ARBA" id="ARBA00022679"/>
    </source>
</evidence>
<dbReference type="GO" id="GO:0005737">
    <property type="term" value="C:cytoplasm"/>
    <property type="evidence" value="ECO:0007669"/>
    <property type="project" value="UniProtKB-SubCell"/>
</dbReference>
<protein>
    <recommendedName>
        <fullName evidence="18">Bifunctional protein GlmU</fullName>
    </recommendedName>
    <domain>
        <recommendedName>
            <fullName evidence="18">UDP-N-acetylglucosamine pyrophosphorylase</fullName>
            <ecNumber evidence="18">2.7.7.23</ecNumber>
        </recommendedName>
        <alternativeName>
            <fullName evidence="18">N-acetylglucosamine-1-phosphate uridyltransferase</fullName>
        </alternativeName>
    </domain>
    <domain>
        <recommendedName>
            <fullName evidence="18">Glucosamine-1-phosphate N-acetyltransferase</fullName>
            <ecNumber evidence="18">2.3.1.157</ecNumber>
        </recommendedName>
    </domain>
</protein>
<dbReference type="GO" id="GO:0019134">
    <property type="term" value="F:glucosamine-1-phosphate N-acetyltransferase activity"/>
    <property type="evidence" value="ECO:0007669"/>
    <property type="project" value="UniProtKB-UniRule"/>
</dbReference>
<dbReference type="GO" id="GO:0071555">
    <property type="term" value="P:cell wall organization"/>
    <property type="evidence" value="ECO:0007669"/>
    <property type="project" value="UniProtKB-KW"/>
</dbReference>
<comment type="pathway">
    <text evidence="18">Nucleotide-sugar biosynthesis; UDP-N-acetyl-alpha-D-glucosamine biosynthesis; UDP-N-acetyl-alpha-D-glucosamine from N-acetyl-alpha-D-glucosamine 1-phosphate: step 1/1.</text>
</comment>
<dbReference type="GO" id="GO:0000287">
    <property type="term" value="F:magnesium ion binding"/>
    <property type="evidence" value="ECO:0007669"/>
    <property type="project" value="UniProtKB-UniRule"/>
</dbReference>
<feature type="binding site" evidence="18">
    <location>
        <position position="382"/>
    </location>
    <ligand>
        <name>acetyl-CoA</name>
        <dbReference type="ChEBI" id="CHEBI:57288"/>
    </ligand>
</feature>
<dbReference type="InterPro" id="IPR018357">
    <property type="entry name" value="Hexapep_transf_CS"/>
</dbReference>
<dbReference type="CDD" id="cd02540">
    <property type="entry name" value="GT2_GlmU_N_bac"/>
    <property type="match status" value="1"/>
</dbReference>
<evidence type="ECO:0000256" key="4">
    <source>
        <dbReference type="ARBA" id="ARBA00022490"/>
    </source>
</evidence>
<dbReference type="Gene3D" id="3.90.550.10">
    <property type="entry name" value="Spore Coat Polysaccharide Biosynthesis Protein SpsA, Chain A"/>
    <property type="match status" value="1"/>
</dbReference>
<comment type="similarity">
    <text evidence="2 18">In the C-terminal section; belongs to the transferase hexapeptide repeat family.</text>
</comment>
<keyword evidence="4 18" id="KW-0963">Cytoplasm</keyword>
<feature type="binding site" evidence="18">
    <location>
        <position position="442"/>
    </location>
    <ligand>
        <name>acetyl-CoA</name>
        <dbReference type="ChEBI" id="CHEBI:57288"/>
    </ligand>
</feature>
<keyword evidence="5 18" id="KW-0808">Transferase</keyword>
<comment type="cofactor">
    <cofactor evidence="18">
        <name>Mg(2+)</name>
        <dbReference type="ChEBI" id="CHEBI:18420"/>
    </cofactor>
    <text evidence="18">Binds 1 Mg(2+) ion per subunit.</text>
</comment>
<feature type="binding site" evidence="18">
    <location>
        <position position="335"/>
    </location>
    <ligand>
        <name>UDP-N-acetyl-alpha-D-glucosamine</name>
        <dbReference type="ChEBI" id="CHEBI:57705"/>
    </ligand>
</feature>
<evidence type="ECO:0000256" key="15">
    <source>
        <dbReference type="ARBA" id="ARBA00048247"/>
    </source>
</evidence>
<proteinExistence type="inferred from homology"/>
<keyword evidence="9 18" id="KW-0460">Magnesium</keyword>
<dbReference type="PROSITE" id="PS00101">
    <property type="entry name" value="HEXAPEP_TRANSFERASES"/>
    <property type="match status" value="1"/>
</dbReference>
<dbReference type="Pfam" id="PF12804">
    <property type="entry name" value="NTP_transf_3"/>
    <property type="match status" value="1"/>
</dbReference>
<name>A0A3N0V7Y2_9GAMM</name>
<comment type="catalytic activity">
    <reaction evidence="15 18">
        <text>alpha-D-glucosamine 1-phosphate + acetyl-CoA = N-acetyl-alpha-D-glucosamine 1-phosphate + CoA + H(+)</text>
        <dbReference type="Rhea" id="RHEA:13725"/>
        <dbReference type="ChEBI" id="CHEBI:15378"/>
        <dbReference type="ChEBI" id="CHEBI:57287"/>
        <dbReference type="ChEBI" id="CHEBI:57288"/>
        <dbReference type="ChEBI" id="CHEBI:57776"/>
        <dbReference type="ChEBI" id="CHEBI:58516"/>
        <dbReference type="EC" id="2.3.1.157"/>
    </reaction>
</comment>
<feature type="binding site" evidence="18">
    <location>
        <begin position="8"/>
        <end position="11"/>
    </location>
    <ligand>
        <name>UDP-N-acetyl-alpha-D-glucosamine</name>
        <dbReference type="ChEBI" id="CHEBI:57705"/>
    </ligand>
</feature>
<evidence type="ECO:0000256" key="17">
    <source>
        <dbReference type="ARBA" id="ARBA00049628"/>
    </source>
</evidence>
<feature type="binding site" evidence="18">
    <location>
        <begin position="388"/>
        <end position="389"/>
    </location>
    <ligand>
        <name>acetyl-CoA</name>
        <dbReference type="ChEBI" id="CHEBI:57288"/>
    </ligand>
</feature>
<dbReference type="Pfam" id="PF00132">
    <property type="entry name" value="Hexapep"/>
    <property type="match status" value="1"/>
</dbReference>
<comment type="subunit">
    <text evidence="18">Homotrimer.</text>
</comment>
<dbReference type="GO" id="GO:0003977">
    <property type="term" value="F:UDP-N-acetylglucosamine diphosphorylase activity"/>
    <property type="evidence" value="ECO:0007669"/>
    <property type="project" value="UniProtKB-UniRule"/>
</dbReference>
<comment type="function">
    <text evidence="17 18">Catalyzes the last two sequential reactions in the de novo biosynthetic pathway for UDP-N-acetylglucosamine (UDP-GlcNAc). The C-terminal domain catalyzes the transfer of acetyl group from acetyl coenzyme A to glucosamine-1-phosphate (GlcN-1-P) to produce N-acetylglucosamine-1-phosphate (GlcNAc-1-P), which is converted into UDP-GlcNAc by the transfer of uridine 5-monophosphate (from uridine 5-triphosphate), a reaction catalyzed by the N-terminal domain.</text>
</comment>
<feature type="active site" description="Proton acceptor" evidence="18">
    <location>
        <position position="365"/>
    </location>
</feature>
<dbReference type="PANTHER" id="PTHR43584">
    <property type="entry name" value="NUCLEOTIDYL TRANSFERASE"/>
    <property type="match status" value="1"/>
</dbReference>
<evidence type="ECO:0000259" key="19">
    <source>
        <dbReference type="Pfam" id="PF12804"/>
    </source>
</evidence>
<dbReference type="GO" id="GO:0008360">
    <property type="term" value="P:regulation of cell shape"/>
    <property type="evidence" value="ECO:0007669"/>
    <property type="project" value="UniProtKB-KW"/>
</dbReference>
<feature type="binding site" evidence="18">
    <location>
        <position position="229"/>
    </location>
    <ligand>
        <name>Mg(2+)</name>
        <dbReference type="ChEBI" id="CHEBI:18420"/>
    </ligand>
</feature>
<dbReference type="Gene3D" id="2.160.10.10">
    <property type="entry name" value="Hexapeptide repeat proteins"/>
    <property type="match status" value="1"/>
</dbReference>
<keyword evidence="21" id="KW-1185">Reference proteome</keyword>
<dbReference type="SUPFAM" id="SSF51161">
    <property type="entry name" value="Trimeric LpxA-like enzymes"/>
    <property type="match status" value="1"/>
</dbReference>
<dbReference type="InterPro" id="IPR005882">
    <property type="entry name" value="Bifunctional_GlmU"/>
</dbReference>
<evidence type="ECO:0000256" key="1">
    <source>
        <dbReference type="ARBA" id="ARBA00004496"/>
    </source>
</evidence>
<keyword evidence="7 18" id="KW-0479">Metal-binding</keyword>
<dbReference type="PANTHER" id="PTHR43584:SF3">
    <property type="entry name" value="BIFUNCTIONAL PROTEIN GLMU"/>
    <property type="match status" value="1"/>
</dbReference>
<feature type="binding site" evidence="18">
    <location>
        <position position="141"/>
    </location>
    <ligand>
        <name>UDP-N-acetyl-alpha-D-glucosamine</name>
        <dbReference type="ChEBI" id="CHEBI:57705"/>
    </ligand>
</feature>
<dbReference type="InterPro" id="IPR050065">
    <property type="entry name" value="GlmU-like"/>
</dbReference>
<keyword evidence="12 18" id="KW-0511">Multifunctional enzyme</keyword>
<comment type="pathway">
    <text evidence="18">Bacterial outer membrane biogenesis; LPS lipid A biosynthesis.</text>
</comment>
<evidence type="ECO:0000256" key="8">
    <source>
        <dbReference type="ARBA" id="ARBA00022737"/>
    </source>
</evidence>
<dbReference type="UniPathway" id="UPA00113">
    <property type="reaction ID" value="UER00532"/>
</dbReference>
<dbReference type="EMBL" id="RJVO01000006">
    <property type="protein sequence ID" value="ROH88843.1"/>
    <property type="molecule type" value="Genomic_DNA"/>
</dbReference>
<evidence type="ECO:0000256" key="2">
    <source>
        <dbReference type="ARBA" id="ARBA00007707"/>
    </source>
</evidence>
<dbReference type="EC" id="2.7.7.23" evidence="18"/>
<feature type="region of interest" description="N-acetyltransferase" evidence="18">
    <location>
        <begin position="253"/>
        <end position="460"/>
    </location>
</feature>
<dbReference type="HAMAP" id="MF_01631">
    <property type="entry name" value="GlmU"/>
    <property type="match status" value="1"/>
</dbReference>
<feature type="binding site" evidence="18">
    <location>
        <position position="353"/>
    </location>
    <ligand>
        <name>UDP-N-acetyl-alpha-D-glucosamine</name>
        <dbReference type="ChEBI" id="CHEBI:57705"/>
    </ligand>
</feature>
<evidence type="ECO:0000256" key="6">
    <source>
        <dbReference type="ARBA" id="ARBA00022695"/>
    </source>
</evidence>
<dbReference type="CDD" id="cd03353">
    <property type="entry name" value="LbH_GlmU_C"/>
    <property type="match status" value="1"/>
</dbReference>
<dbReference type="RefSeq" id="WP_123212465.1">
    <property type="nucleotide sequence ID" value="NZ_RJVO01000006.1"/>
</dbReference>
<evidence type="ECO:0000256" key="10">
    <source>
        <dbReference type="ARBA" id="ARBA00022960"/>
    </source>
</evidence>
<feature type="binding site" evidence="18">
    <location>
        <position position="22"/>
    </location>
    <ligand>
        <name>UDP-N-acetyl-alpha-D-glucosamine</name>
        <dbReference type="ChEBI" id="CHEBI:57705"/>
    </ligand>
</feature>
<dbReference type="EC" id="2.3.1.157" evidence="18"/>
<dbReference type="GO" id="GO:0009245">
    <property type="term" value="P:lipid A biosynthetic process"/>
    <property type="evidence" value="ECO:0007669"/>
    <property type="project" value="UniProtKB-UniRule"/>
</dbReference>
<dbReference type="InterPro" id="IPR029044">
    <property type="entry name" value="Nucleotide-diphossugar_trans"/>
</dbReference>
<dbReference type="AlphaFoldDB" id="A0A3N0V7Y2"/>
<dbReference type="GO" id="GO:0006048">
    <property type="term" value="P:UDP-N-acetylglucosamine biosynthetic process"/>
    <property type="evidence" value="ECO:0007669"/>
    <property type="project" value="UniProtKB-UniPathway"/>
</dbReference>
<feature type="binding site" evidence="18">
    <location>
        <position position="156"/>
    </location>
    <ligand>
        <name>UDP-N-acetyl-alpha-D-glucosamine</name>
        <dbReference type="ChEBI" id="CHEBI:57705"/>
    </ligand>
</feature>
<keyword evidence="10 18" id="KW-0133">Cell shape</keyword>
<feature type="binding site" evidence="18">
    <location>
        <position position="171"/>
    </location>
    <ligand>
        <name>UDP-N-acetyl-alpha-D-glucosamine</name>
        <dbReference type="ChEBI" id="CHEBI:57705"/>
    </ligand>
</feature>
<feature type="binding site" evidence="18">
    <location>
        <position position="107"/>
    </location>
    <ligand>
        <name>Mg(2+)</name>
        <dbReference type="ChEBI" id="CHEBI:18420"/>
    </ligand>
</feature>
<evidence type="ECO:0000256" key="11">
    <source>
        <dbReference type="ARBA" id="ARBA00022984"/>
    </source>
</evidence>
<sequence>MPLHCIVLAAGQGTRMKSALPKVLHPVGGRPMLGHVLDAVHGAGAAACHVVYGHGGEQVQAWCADAYPQERQLRWALQAEQLGTGHAVAQAIPQVPDAATVLIAYGDVPLIRSETLATLAAAGVEGLAIATVELAQPKGYGRILRDSQGQVSGIVEENDASEAQRAIREVNTGLMAAPARLLKPWLAALRNDNAKGEYYLTDVVGFAVAAGLPVRAVRVTDAEEVEGVNDRLQLARQERVYQRRQAEALMREGVAFADPARFDLRGSLRAGRDVSIDVGVVIEGACEFADGVRIGPYCVLKNVRLGAGTQVLAHSVLEGLDAGQHCRIGPFSRVRPETRFADEVHIGNFVEVKKGELGSGTKAGHLAYIGDAMVGARVNISAGVITCNYDGANKHTTVIGADAFIGTDSQLVAPVTIERGAYVAAGSTITRTVPADSLTICRAREQKSIAGWKKPVKSGK</sequence>
<feature type="binding site" evidence="18">
    <location>
        <position position="379"/>
    </location>
    <ligand>
        <name>UDP-N-acetyl-alpha-D-glucosamine</name>
        <dbReference type="ChEBI" id="CHEBI:57705"/>
    </ligand>
</feature>
<comment type="caution">
    <text evidence="18">Lacks conserved residue(s) required for the propagation of feature annotation.</text>
</comment>
<evidence type="ECO:0000256" key="18">
    <source>
        <dbReference type="HAMAP-Rule" id="MF_01631"/>
    </source>
</evidence>
<evidence type="ECO:0000256" key="12">
    <source>
        <dbReference type="ARBA" id="ARBA00023268"/>
    </source>
</evidence>
<evidence type="ECO:0000313" key="20">
    <source>
        <dbReference type="EMBL" id="ROH88843.1"/>
    </source>
</evidence>
<dbReference type="InParanoid" id="A0A3N0V7Y2"/>
<keyword evidence="14 18" id="KW-0961">Cell wall biogenesis/degradation</keyword>
<evidence type="ECO:0000256" key="7">
    <source>
        <dbReference type="ARBA" id="ARBA00022723"/>
    </source>
</evidence>
<dbReference type="UniPathway" id="UPA00973"/>
<keyword evidence="6 18" id="KW-0548">Nucleotidyltransferase</keyword>
<dbReference type="GO" id="GO:0016020">
    <property type="term" value="C:membrane"/>
    <property type="evidence" value="ECO:0007669"/>
    <property type="project" value="GOC"/>
</dbReference>
<dbReference type="InterPro" id="IPR011004">
    <property type="entry name" value="Trimer_LpxA-like_sf"/>
</dbReference>
<evidence type="ECO:0000256" key="13">
    <source>
        <dbReference type="ARBA" id="ARBA00023315"/>
    </source>
</evidence>
<gene>
    <name evidence="18 20" type="primary">glmU</name>
    <name evidence="20" type="ORF">ED208_13105</name>
</gene>
<feature type="binding site" evidence="18">
    <location>
        <position position="425"/>
    </location>
    <ligand>
        <name>acetyl-CoA</name>
        <dbReference type="ChEBI" id="CHEBI:57288"/>
    </ligand>
</feature>
<evidence type="ECO:0000256" key="16">
    <source>
        <dbReference type="ARBA" id="ARBA00048493"/>
    </source>
</evidence>
<comment type="pathway">
    <text evidence="18">Nucleotide-sugar biosynthesis; UDP-N-acetyl-alpha-D-glucosamine biosynthesis; N-acetyl-alpha-D-glucosamine 1-phosphate from alpha-D-glucosamine 6-phosphate (route II): step 2/2.</text>
</comment>
<feature type="binding site" evidence="18">
    <location>
        <begin position="105"/>
        <end position="107"/>
    </location>
    <ligand>
        <name>UDP-N-acetyl-alpha-D-glucosamine</name>
        <dbReference type="ChEBI" id="CHEBI:57705"/>
    </ligand>
</feature>
<accession>A0A3N0V7Y2</accession>
<evidence type="ECO:0000256" key="14">
    <source>
        <dbReference type="ARBA" id="ARBA00023316"/>
    </source>
</evidence>
<comment type="similarity">
    <text evidence="3 18">In the N-terminal section; belongs to the N-acetylglucosamine-1-phosphate uridyltransferase family.</text>
</comment>